<feature type="compositionally biased region" description="Polar residues" evidence="7">
    <location>
        <begin position="350"/>
        <end position="360"/>
    </location>
</feature>
<keyword evidence="2" id="KW-0723">Serine/threonine-protein kinase</keyword>
<dbReference type="PROSITE" id="PS00108">
    <property type="entry name" value="PROTEIN_KINASE_ST"/>
    <property type="match status" value="1"/>
</dbReference>
<keyword evidence="11" id="KW-1185">Reference proteome</keyword>
<name>A0ABN2GEQ7_9ACTN</name>
<evidence type="ECO:0000256" key="2">
    <source>
        <dbReference type="ARBA" id="ARBA00022527"/>
    </source>
</evidence>
<dbReference type="CDD" id="cd14014">
    <property type="entry name" value="STKc_PknB_like"/>
    <property type="match status" value="1"/>
</dbReference>
<evidence type="ECO:0000313" key="11">
    <source>
        <dbReference type="Proteomes" id="UP001500064"/>
    </source>
</evidence>
<feature type="compositionally biased region" description="Gly residues" evidence="7">
    <location>
        <begin position="499"/>
        <end position="509"/>
    </location>
</feature>
<evidence type="ECO:0000256" key="6">
    <source>
        <dbReference type="ARBA" id="ARBA00022840"/>
    </source>
</evidence>
<dbReference type="Gene3D" id="1.10.510.10">
    <property type="entry name" value="Transferase(Phosphotransferase) domain 1"/>
    <property type="match status" value="1"/>
</dbReference>
<dbReference type="InterPro" id="IPR008271">
    <property type="entry name" value="Ser/Thr_kinase_AS"/>
</dbReference>
<evidence type="ECO:0000256" key="5">
    <source>
        <dbReference type="ARBA" id="ARBA00022777"/>
    </source>
</evidence>
<feature type="transmembrane region" description="Helical" evidence="8">
    <location>
        <begin position="526"/>
        <end position="547"/>
    </location>
</feature>
<keyword evidence="4" id="KW-0547">Nucleotide-binding</keyword>
<dbReference type="PANTHER" id="PTHR43289">
    <property type="entry name" value="MITOGEN-ACTIVATED PROTEIN KINASE KINASE KINASE 20-RELATED"/>
    <property type="match status" value="1"/>
</dbReference>
<organism evidence="10 11">
    <name type="scientific">Nonomuraea maheshkhaliensis</name>
    <dbReference type="NCBI Taxonomy" id="419590"/>
    <lineage>
        <taxon>Bacteria</taxon>
        <taxon>Bacillati</taxon>
        <taxon>Actinomycetota</taxon>
        <taxon>Actinomycetes</taxon>
        <taxon>Streptosporangiales</taxon>
        <taxon>Streptosporangiaceae</taxon>
        <taxon>Nonomuraea</taxon>
    </lineage>
</organism>
<gene>
    <name evidence="10" type="ORF">GCM10009733_079300</name>
</gene>
<dbReference type="InterPro" id="IPR000719">
    <property type="entry name" value="Prot_kinase_dom"/>
</dbReference>
<evidence type="ECO:0000256" key="7">
    <source>
        <dbReference type="SAM" id="MobiDB-lite"/>
    </source>
</evidence>
<dbReference type="Proteomes" id="UP001500064">
    <property type="component" value="Unassembled WGS sequence"/>
</dbReference>
<keyword evidence="8" id="KW-0812">Transmembrane</keyword>
<feature type="domain" description="Protein kinase" evidence="9">
    <location>
        <begin position="12"/>
        <end position="261"/>
    </location>
</feature>
<feature type="compositionally biased region" description="Acidic residues" evidence="7">
    <location>
        <begin position="365"/>
        <end position="387"/>
    </location>
</feature>
<sequence length="559" mass="58770">MYGDGPWGVPGYTEVRELGSGAAGRVVLARRDYDGAEVAVKYLSDELRSDVGFVARFRHEARLLATLQSAYHARLIDYVEAGQGAAIIMELINGVSLRELLRSEGPTGPEAALTVLKGSLQGLASAHAIGVVHRDFKPENVMVQRDGTTKLVDFGIAVRTGEHASAAGTPPYMAPEQWSGKPAGPATDVYAATVVLFECLTGTRPFRAPNLAALAHQHQAVAPPTEEIPGQLRDLVERGLAKDPAQRPPSAEAFLTELEVVAAQAYGDDWEERGRRRLAALAGMLVLLFPSALEEPAQTETALAETSFEDPPSVLSKLPVKIALATVTAGVLVAAVVMFVSSGSEEPVLQAQTTEVTPTASEPDPAVEETPEDVPDEATEEPEEPTPEESTSAPVPTATSSVAPPVVRPTATRKPTPTPARTPVRTRKPTPKPTTAKPTATDTEEPELNGDVYRPDGERPPTPDAPSSTPPTRRPDPIPDPTTASPTQGEPSPTRGDGDGGATATGGGQEPPRGEPEVPRAAEGGAGGALLALGLVTTGALPVTLAVRRRMAGRHRRKR</sequence>
<dbReference type="RefSeq" id="WP_346111923.1">
    <property type="nucleotide sequence ID" value="NZ_BAAAMU010000086.1"/>
</dbReference>
<reference evidence="10 11" key="1">
    <citation type="journal article" date="2019" name="Int. J. Syst. Evol. Microbiol.">
        <title>The Global Catalogue of Microorganisms (GCM) 10K type strain sequencing project: providing services to taxonomists for standard genome sequencing and annotation.</title>
        <authorList>
            <consortium name="The Broad Institute Genomics Platform"/>
            <consortium name="The Broad Institute Genome Sequencing Center for Infectious Disease"/>
            <person name="Wu L."/>
            <person name="Ma J."/>
        </authorList>
    </citation>
    <scope>NUCLEOTIDE SEQUENCE [LARGE SCALE GENOMIC DNA]</scope>
    <source>
        <strain evidence="10 11">JCM 13929</strain>
    </source>
</reference>
<evidence type="ECO:0000256" key="8">
    <source>
        <dbReference type="SAM" id="Phobius"/>
    </source>
</evidence>
<dbReference type="PROSITE" id="PS50011">
    <property type="entry name" value="PROTEIN_KINASE_DOM"/>
    <property type="match status" value="1"/>
</dbReference>
<evidence type="ECO:0000256" key="4">
    <source>
        <dbReference type="ARBA" id="ARBA00022741"/>
    </source>
</evidence>
<proteinExistence type="predicted"/>
<dbReference type="PANTHER" id="PTHR43289:SF6">
    <property type="entry name" value="SERINE_THREONINE-PROTEIN KINASE NEKL-3"/>
    <property type="match status" value="1"/>
</dbReference>
<keyword evidence="8" id="KW-1133">Transmembrane helix</keyword>
<dbReference type="Pfam" id="PF00069">
    <property type="entry name" value="Pkinase"/>
    <property type="match status" value="1"/>
</dbReference>
<dbReference type="EC" id="2.7.11.1" evidence="1"/>
<evidence type="ECO:0000259" key="9">
    <source>
        <dbReference type="PROSITE" id="PS50011"/>
    </source>
</evidence>
<feature type="compositionally biased region" description="Low complexity" evidence="7">
    <location>
        <begin position="388"/>
        <end position="423"/>
    </location>
</feature>
<keyword evidence="5" id="KW-0418">Kinase</keyword>
<keyword evidence="8" id="KW-0472">Membrane</keyword>
<protein>
    <recommendedName>
        <fullName evidence="1">non-specific serine/threonine protein kinase</fullName>
        <ecNumber evidence="1">2.7.11.1</ecNumber>
    </recommendedName>
</protein>
<dbReference type="EMBL" id="BAAAMU010000086">
    <property type="protein sequence ID" value="GAA1670039.1"/>
    <property type="molecule type" value="Genomic_DNA"/>
</dbReference>
<dbReference type="SUPFAM" id="SSF56112">
    <property type="entry name" value="Protein kinase-like (PK-like)"/>
    <property type="match status" value="1"/>
</dbReference>
<evidence type="ECO:0000313" key="10">
    <source>
        <dbReference type="EMBL" id="GAA1670039.1"/>
    </source>
</evidence>
<dbReference type="InterPro" id="IPR011009">
    <property type="entry name" value="Kinase-like_dom_sf"/>
</dbReference>
<feature type="region of interest" description="Disordered" evidence="7">
    <location>
        <begin position="346"/>
        <end position="525"/>
    </location>
</feature>
<keyword evidence="3" id="KW-0808">Transferase</keyword>
<evidence type="ECO:0000256" key="1">
    <source>
        <dbReference type="ARBA" id="ARBA00012513"/>
    </source>
</evidence>
<keyword evidence="6" id="KW-0067">ATP-binding</keyword>
<evidence type="ECO:0000256" key="3">
    <source>
        <dbReference type="ARBA" id="ARBA00022679"/>
    </source>
</evidence>
<comment type="caution">
    <text evidence="10">The sequence shown here is derived from an EMBL/GenBank/DDBJ whole genome shotgun (WGS) entry which is preliminary data.</text>
</comment>
<accession>A0ABN2GEQ7</accession>